<evidence type="ECO:0000313" key="1">
    <source>
        <dbReference type="EMBL" id="CAG9565820.1"/>
    </source>
</evidence>
<sequence>MTNNLVVRILAPVRSWSVDVTSGDDQLTVYDLTPRDSETQTQTQTHSETETEAAVGCGHCLGVRARLRQRDPRYIPLVETRPRRELDLHPTPPPAPHMPAICQNKLIHFQPQQTHKLNMTFDLIGGELDPSGGASVARVQETGDRRMEEGAPALLITGDFKSKVIRISSHRQASVISERPPPARSSKTYIIISVSLNSAAALHPARR</sequence>
<dbReference type="AlphaFoldDB" id="A0A8J2QM67"/>
<organism evidence="1 2">
    <name type="scientific">Danaus chrysippus</name>
    <name type="common">African queen</name>
    <dbReference type="NCBI Taxonomy" id="151541"/>
    <lineage>
        <taxon>Eukaryota</taxon>
        <taxon>Metazoa</taxon>
        <taxon>Ecdysozoa</taxon>
        <taxon>Arthropoda</taxon>
        <taxon>Hexapoda</taxon>
        <taxon>Insecta</taxon>
        <taxon>Pterygota</taxon>
        <taxon>Neoptera</taxon>
        <taxon>Endopterygota</taxon>
        <taxon>Lepidoptera</taxon>
        <taxon>Glossata</taxon>
        <taxon>Ditrysia</taxon>
        <taxon>Papilionoidea</taxon>
        <taxon>Nymphalidae</taxon>
        <taxon>Danainae</taxon>
        <taxon>Danaini</taxon>
        <taxon>Danaina</taxon>
        <taxon>Danaus</taxon>
        <taxon>Anosia</taxon>
    </lineage>
</organism>
<keyword evidence="2" id="KW-1185">Reference proteome</keyword>
<dbReference type="Proteomes" id="UP000789524">
    <property type="component" value="Unassembled WGS sequence"/>
</dbReference>
<comment type="caution">
    <text evidence="1">The sequence shown here is derived from an EMBL/GenBank/DDBJ whole genome shotgun (WGS) entry which is preliminary data.</text>
</comment>
<dbReference type="EMBL" id="CAKASE010000054">
    <property type="protein sequence ID" value="CAG9565820.1"/>
    <property type="molecule type" value="Genomic_DNA"/>
</dbReference>
<name>A0A8J2QM67_9NEOP</name>
<reference evidence="1" key="1">
    <citation type="submission" date="2021-09" db="EMBL/GenBank/DDBJ databases">
        <authorList>
            <person name="Martin H S."/>
        </authorList>
    </citation>
    <scope>NUCLEOTIDE SEQUENCE</scope>
</reference>
<proteinExistence type="predicted"/>
<accession>A0A8J2QM67</accession>
<protein>
    <submittedName>
        <fullName evidence="1">(African queen) hypothetical protein</fullName>
    </submittedName>
</protein>
<gene>
    <name evidence="1" type="ORF">DCHRY22_LOCUS6587</name>
</gene>
<evidence type="ECO:0000313" key="2">
    <source>
        <dbReference type="Proteomes" id="UP000789524"/>
    </source>
</evidence>